<dbReference type="Proteomes" id="UP001057233">
    <property type="component" value="Segment"/>
</dbReference>
<organism evidence="1 2">
    <name type="scientific">Rhodococcus phage Mbo2</name>
    <dbReference type="NCBI Taxonomy" id="2936911"/>
    <lineage>
        <taxon>Viruses</taxon>
        <taxon>Duplodnaviria</taxon>
        <taxon>Heunggongvirae</taxon>
        <taxon>Uroviricota</taxon>
        <taxon>Caudoviricetes</taxon>
        <taxon>Caudoviricetes incertae sedis</taxon>
        <taxon>Mboduovirus</taxon>
        <taxon>Mboduovirus mbo2</taxon>
    </lineage>
</organism>
<proteinExistence type="predicted"/>
<protein>
    <submittedName>
        <fullName evidence="1">Uncharacterized protein</fullName>
    </submittedName>
</protein>
<gene>
    <name evidence="1" type="ORF">Mbo2_006</name>
</gene>
<sequence>MSAIGQDQPNRLLPLAWWTVAGFWRMWRPW</sequence>
<evidence type="ECO:0000313" key="2">
    <source>
        <dbReference type="Proteomes" id="UP001057233"/>
    </source>
</evidence>
<evidence type="ECO:0000313" key="1">
    <source>
        <dbReference type="EMBL" id="URG17376.1"/>
    </source>
</evidence>
<reference evidence="1" key="1">
    <citation type="submission" date="2022-04" db="EMBL/GenBank/DDBJ databases">
        <authorList>
            <person name="Hwangbo M."/>
            <person name="Wang B."/>
            <person name="Gill J.J."/>
            <person name="Chu K.-H."/>
            <person name="Young R."/>
        </authorList>
    </citation>
    <scope>NUCLEOTIDE SEQUENCE</scope>
</reference>
<dbReference type="EMBL" id="ON191531">
    <property type="protein sequence ID" value="URG17376.1"/>
    <property type="molecule type" value="Genomic_DNA"/>
</dbReference>
<keyword evidence="2" id="KW-1185">Reference proteome</keyword>
<name>A0A9E7IM95_9CAUD</name>
<accession>A0A9E7IM95</accession>